<dbReference type="OrthoDB" id="9991913at2759"/>
<reference evidence="5 6" key="1">
    <citation type="submission" date="2016-05" db="EMBL/GenBank/DDBJ databases">
        <title>Nuclear genome of Blastocystis sp. subtype 1 NandII.</title>
        <authorList>
            <person name="Gentekaki E."/>
            <person name="Curtis B."/>
            <person name="Stairs C."/>
            <person name="Eme L."/>
            <person name="Herman E."/>
            <person name="Klimes V."/>
            <person name="Arias M.C."/>
            <person name="Elias M."/>
            <person name="Hilliou F."/>
            <person name="Klute M."/>
            <person name="Malik S.-B."/>
            <person name="Pightling A."/>
            <person name="Rachubinski R."/>
            <person name="Salas D."/>
            <person name="Schlacht A."/>
            <person name="Suga H."/>
            <person name="Archibald J."/>
            <person name="Ball S.G."/>
            <person name="Clark G."/>
            <person name="Dacks J."/>
            <person name="Van Der Giezen M."/>
            <person name="Tsaousis A."/>
            <person name="Roger A."/>
        </authorList>
    </citation>
    <scope>NUCLEOTIDE SEQUENCE [LARGE SCALE GENOMIC DNA]</scope>
    <source>
        <strain evidence="6">ATCC 50177 / NandII</strain>
    </source>
</reference>
<dbReference type="GO" id="GO:0051287">
    <property type="term" value="F:NAD binding"/>
    <property type="evidence" value="ECO:0007669"/>
    <property type="project" value="InterPro"/>
</dbReference>
<feature type="domain" description="D-isomer specific 2-hydroxyacid dehydrogenase NAD-binding" evidence="4">
    <location>
        <begin position="125"/>
        <end position="303"/>
    </location>
</feature>
<dbReference type="InterPro" id="IPR036291">
    <property type="entry name" value="NAD(P)-bd_dom_sf"/>
</dbReference>
<dbReference type="AlphaFoldDB" id="A0A196SAY4"/>
<gene>
    <name evidence="5" type="ORF">AV274_4133</name>
</gene>
<evidence type="ECO:0000256" key="2">
    <source>
        <dbReference type="RuleBase" id="RU003719"/>
    </source>
</evidence>
<dbReference type="FunFam" id="3.40.50.720:FF:000026">
    <property type="entry name" value="Glyoxylate/hydroxypyruvate reductase B"/>
    <property type="match status" value="1"/>
</dbReference>
<comment type="similarity">
    <text evidence="2">Belongs to the D-isomer specific 2-hydroxyacid dehydrogenase family.</text>
</comment>
<evidence type="ECO:0000313" key="5">
    <source>
        <dbReference type="EMBL" id="OAO14210.1"/>
    </source>
</evidence>
<dbReference type="SUPFAM" id="SSF51735">
    <property type="entry name" value="NAD(P)-binding Rossmann-fold domains"/>
    <property type="match status" value="1"/>
</dbReference>
<evidence type="ECO:0000259" key="4">
    <source>
        <dbReference type="Pfam" id="PF02826"/>
    </source>
</evidence>
<evidence type="ECO:0000313" key="6">
    <source>
        <dbReference type="Proteomes" id="UP000078348"/>
    </source>
</evidence>
<name>A0A196SAY4_BLAHN</name>
<dbReference type="CDD" id="cd05301">
    <property type="entry name" value="GDH"/>
    <property type="match status" value="1"/>
</dbReference>
<evidence type="ECO:0000259" key="3">
    <source>
        <dbReference type="Pfam" id="PF00389"/>
    </source>
</evidence>
<dbReference type="InterPro" id="IPR050223">
    <property type="entry name" value="D-isomer_2-hydroxyacid_DH"/>
</dbReference>
<dbReference type="STRING" id="478820.A0A196SAY4"/>
<dbReference type="Gene3D" id="3.40.50.720">
    <property type="entry name" value="NAD(P)-binding Rossmann-like Domain"/>
    <property type="match status" value="2"/>
</dbReference>
<comment type="caution">
    <text evidence="5">The sequence shown here is derived from an EMBL/GenBank/DDBJ whole genome shotgun (WGS) entry which is preliminary data.</text>
</comment>
<dbReference type="PANTHER" id="PTHR10996">
    <property type="entry name" value="2-HYDROXYACID DEHYDROGENASE-RELATED"/>
    <property type="match status" value="1"/>
</dbReference>
<dbReference type="PANTHER" id="PTHR10996:SF277">
    <property type="entry name" value="GLYOXYLATE REDUCTASE_HYDROXYPYRUVATE REDUCTASE"/>
    <property type="match status" value="1"/>
</dbReference>
<dbReference type="InterPro" id="IPR006140">
    <property type="entry name" value="D-isomer_DH_NAD-bd"/>
</dbReference>
<dbReference type="Pfam" id="PF02826">
    <property type="entry name" value="2-Hacid_dh_C"/>
    <property type="match status" value="1"/>
</dbReference>
<dbReference type="Proteomes" id="UP000078348">
    <property type="component" value="Unassembled WGS sequence"/>
</dbReference>
<organism evidence="5 6">
    <name type="scientific">Blastocystis sp. subtype 1 (strain ATCC 50177 / NandII)</name>
    <dbReference type="NCBI Taxonomy" id="478820"/>
    <lineage>
        <taxon>Eukaryota</taxon>
        <taxon>Sar</taxon>
        <taxon>Stramenopiles</taxon>
        <taxon>Bigyra</taxon>
        <taxon>Opalozoa</taxon>
        <taxon>Opalinata</taxon>
        <taxon>Blastocystidae</taxon>
        <taxon>Blastocystis</taxon>
    </lineage>
</organism>
<dbReference type="GO" id="GO:0016618">
    <property type="term" value="F:hydroxypyruvate reductase [NAD(P)H] activity"/>
    <property type="evidence" value="ECO:0007669"/>
    <property type="project" value="TreeGrafter"/>
</dbReference>
<accession>A0A196SAY4</accession>
<dbReference type="EMBL" id="LXWW01000281">
    <property type="protein sequence ID" value="OAO14210.1"/>
    <property type="molecule type" value="Genomic_DNA"/>
</dbReference>
<dbReference type="GO" id="GO:0030267">
    <property type="term" value="F:glyoxylate reductase (NADPH) activity"/>
    <property type="evidence" value="ECO:0007669"/>
    <property type="project" value="TreeGrafter"/>
</dbReference>
<proteinExistence type="inferred from homology"/>
<protein>
    <submittedName>
        <fullName evidence="5">Glyoxylate reductase/hydroxypyruvate reductase</fullName>
    </submittedName>
</protein>
<dbReference type="InterPro" id="IPR006139">
    <property type="entry name" value="D-isomer_2_OHA_DH_cat_dom"/>
</dbReference>
<feature type="domain" description="D-isomer specific 2-hydroxyacid dehydrogenase catalytic" evidence="3">
    <location>
        <begin position="18"/>
        <end position="328"/>
    </location>
</feature>
<dbReference type="PROSITE" id="PS00671">
    <property type="entry name" value="D_2_HYDROXYACID_DH_3"/>
    <property type="match status" value="1"/>
</dbReference>
<keyword evidence="5" id="KW-0670">Pyruvate</keyword>
<keyword evidence="6" id="KW-1185">Reference proteome</keyword>
<dbReference type="Pfam" id="PF00389">
    <property type="entry name" value="2-Hacid_dh"/>
    <property type="match status" value="1"/>
</dbReference>
<dbReference type="InterPro" id="IPR029753">
    <property type="entry name" value="D-isomer_DH_CS"/>
</dbReference>
<keyword evidence="1 2" id="KW-0560">Oxidoreductase</keyword>
<evidence type="ECO:0000256" key="1">
    <source>
        <dbReference type="ARBA" id="ARBA00023002"/>
    </source>
</evidence>
<dbReference type="SUPFAM" id="SSF52283">
    <property type="entry name" value="Formate/glycerate dehydrogenase catalytic domain-like"/>
    <property type="match status" value="1"/>
</dbReference>
<dbReference type="GO" id="GO:0005829">
    <property type="term" value="C:cytosol"/>
    <property type="evidence" value="ECO:0007669"/>
    <property type="project" value="TreeGrafter"/>
</dbReference>
<sequence length="340" mass="37426">MYANKLVRAFASAAKPKILVTRQIPAPAMKMITDAPVEVVHWDYPDKAMPRDKLLAAVKGCDACLCLLTDKINAEFFDAAGPQLKTVATMSVGYDHIDVAECKKRGILTGYTPGVLQRTVAELTVALLLATTRRLSPAIDSVRNNGWGTWEPLGYCGTDIWGKTLGICGMGEIGLEVVKRMRGFGCHIIYSDIRRKPDWENEYQIEYVSMDDLLKRSDFISIHTTLNQHTRKMFNMEKFKMMKKDAIIVNTSRGPVIDQEDLVKALQQGIIGGAGLDVADPEPVKADNPLLKMPNVVVLPHIASASIATRTRMGEIAAEFALKGMLGGDLNPKWIVPGTQ</sequence>